<dbReference type="InterPro" id="IPR051599">
    <property type="entry name" value="Cell_Envelope_Assoc"/>
</dbReference>
<gene>
    <name evidence="4" type="ORF">E4650_03755</name>
    <name evidence="3" type="ORF">SAMN04488588_2052</name>
</gene>
<dbReference type="EMBL" id="FMYV01000012">
    <property type="protein sequence ID" value="SDC90662.1"/>
    <property type="molecule type" value="Genomic_DNA"/>
</dbReference>
<protein>
    <submittedName>
        <fullName evidence="4">YdcF family protein</fullName>
    </submittedName>
</protein>
<reference evidence="3 5" key="1">
    <citation type="submission" date="2016-10" db="EMBL/GenBank/DDBJ databases">
        <authorList>
            <person name="de Groot N.N."/>
        </authorList>
    </citation>
    <scope>NUCLEOTIDE SEQUENCE [LARGE SCALE GENOMIC DNA]</scope>
    <source>
        <strain evidence="3 5">WG14</strain>
    </source>
</reference>
<keyword evidence="1" id="KW-0472">Membrane</keyword>
<dbReference type="Pfam" id="PF02698">
    <property type="entry name" value="DUF218"/>
    <property type="match status" value="1"/>
</dbReference>
<feature type="transmembrane region" description="Helical" evidence="1">
    <location>
        <begin position="6"/>
        <end position="29"/>
    </location>
</feature>
<proteinExistence type="predicted"/>
<name>A0A1G6QDT2_9BACT</name>
<dbReference type="GO" id="GO:0005886">
    <property type="term" value="C:plasma membrane"/>
    <property type="evidence" value="ECO:0007669"/>
    <property type="project" value="TreeGrafter"/>
</dbReference>
<sequence>MIFQKILSSFLEFPGFFITLNIIMFLYYLKKEKRIRKYLIIVTVFIYIISSGWFTRIFVTPLENNFPPFTTEGQFFEDNGLIVILGGGIISDTESNTISSLSDQSLARVYKGYLLYKDLGYPIVVTGGKLPGTEDIPEAFLMKETLIKMGVKPSDIYIEIEARNTKENAKFTAEIKKELDIKNVYLVTSAIHMARSYSSFKEYIEKGLVPVPAYYFVPKTKLSWSDFIPSINNLRATALAFHEYLGMIYYNLIS</sequence>
<dbReference type="Proteomes" id="UP000199322">
    <property type="component" value="Unassembled WGS sequence"/>
</dbReference>
<dbReference type="AlphaFoldDB" id="A0A1G6QDT2"/>
<evidence type="ECO:0000313" key="6">
    <source>
        <dbReference type="Proteomes" id="UP000297288"/>
    </source>
</evidence>
<feature type="transmembrane region" description="Helical" evidence="1">
    <location>
        <begin position="38"/>
        <end position="59"/>
    </location>
</feature>
<feature type="domain" description="DUF218" evidence="2">
    <location>
        <begin position="81"/>
        <end position="246"/>
    </location>
</feature>
<dbReference type="Proteomes" id="UP000297288">
    <property type="component" value="Unassembled WGS sequence"/>
</dbReference>
<dbReference type="GO" id="GO:0043164">
    <property type="term" value="P:Gram-negative-bacterium-type cell wall biogenesis"/>
    <property type="evidence" value="ECO:0007669"/>
    <property type="project" value="TreeGrafter"/>
</dbReference>
<evidence type="ECO:0000259" key="2">
    <source>
        <dbReference type="Pfam" id="PF02698"/>
    </source>
</evidence>
<keyword evidence="1" id="KW-0812">Transmembrane</keyword>
<dbReference type="Gene3D" id="3.40.50.620">
    <property type="entry name" value="HUPs"/>
    <property type="match status" value="1"/>
</dbReference>
<dbReference type="CDD" id="cd06259">
    <property type="entry name" value="YdcF-like"/>
    <property type="match status" value="1"/>
</dbReference>
<dbReference type="InterPro" id="IPR003848">
    <property type="entry name" value="DUF218"/>
</dbReference>
<dbReference type="GO" id="GO:0000270">
    <property type="term" value="P:peptidoglycan metabolic process"/>
    <property type="evidence" value="ECO:0007669"/>
    <property type="project" value="TreeGrafter"/>
</dbReference>
<keyword evidence="5" id="KW-1185">Reference proteome</keyword>
<evidence type="ECO:0000313" key="3">
    <source>
        <dbReference type="EMBL" id="SDC90662.1"/>
    </source>
</evidence>
<dbReference type="EMBL" id="SRME01000001">
    <property type="protein sequence ID" value="TGG89311.1"/>
    <property type="molecule type" value="Genomic_DNA"/>
</dbReference>
<organism evidence="3 5">
    <name type="scientific">Geotoga petraea</name>
    <dbReference type="NCBI Taxonomy" id="28234"/>
    <lineage>
        <taxon>Bacteria</taxon>
        <taxon>Thermotogati</taxon>
        <taxon>Thermotogota</taxon>
        <taxon>Thermotogae</taxon>
        <taxon>Petrotogales</taxon>
        <taxon>Petrotogaceae</taxon>
        <taxon>Geotoga</taxon>
    </lineage>
</organism>
<evidence type="ECO:0000256" key="1">
    <source>
        <dbReference type="SAM" id="Phobius"/>
    </source>
</evidence>
<keyword evidence="1" id="KW-1133">Transmembrane helix</keyword>
<dbReference type="OrthoDB" id="9782395at2"/>
<evidence type="ECO:0000313" key="5">
    <source>
        <dbReference type="Proteomes" id="UP000199322"/>
    </source>
</evidence>
<dbReference type="STRING" id="28234.SAMN04488588_2052"/>
<dbReference type="PANTHER" id="PTHR30336">
    <property type="entry name" value="INNER MEMBRANE PROTEIN, PROBABLE PERMEASE"/>
    <property type="match status" value="1"/>
</dbReference>
<dbReference type="InterPro" id="IPR014729">
    <property type="entry name" value="Rossmann-like_a/b/a_fold"/>
</dbReference>
<dbReference type="RefSeq" id="WP_091405641.1">
    <property type="nucleotide sequence ID" value="NZ_FMYV01000012.1"/>
</dbReference>
<reference evidence="4 6" key="2">
    <citation type="submission" date="2019-04" db="EMBL/GenBank/DDBJ databases">
        <title>Draft genome sequence data and analysis of a Fermenting Bacterium, Geotoga petraea strain HO-Geo1, isolated from heavy-oil petroleum reservoir in Russia.</title>
        <authorList>
            <person name="Grouzdev D.S."/>
            <person name="Semenova E.M."/>
            <person name="Sokolova D.S."/>
            <person name="Tourova T.P."/>
            <person name="Poltaraus A.B."/>
            <person name="Nazina T.N."/>
        </authorList>
    </citation>
    <scope>NUCLEOTIDE SEQUENCE [LARGE SCALE GENOMIC DNA]</scope>
    <source>
        <strain evidence="4 6">HO-Geo1</strain>
    </source>
</reference>
<dbReference type="PANTHER" id="PTHR30336:SF4">
    <property type="entry name" value="ENVELOPE BIOGENESIS FACTOR ELYC"/>
    <property type="match status" value="1"/>
</dbReference>
<accession>A0A1G6QDT2</accession>
<evidence type="ECO:0000313" key="4">
    <source>
        <dbReference type="EMBL" id="TGG89311.1"/>
    </source>
</evidence>